<reference evidence="6 7" key="1">
    <citation type="submission" date="2019-04" db="EMBL/GenBank/DDBJ databases">
        <authorList>
            <person name="Li Y."/>
            <person name="Wang J."/>
        </authorList>
    </citation>
    <scope>NUCLEOTIDE SEQUENCE [LARGE SCALE GENOMIC DNA]</scope>
    <source>
        <strain evidence="6 7">DSM 14668</strain>
    </source>
</reference>
<dbReference type="Proteomes" id="UP000309215">
    <property type="component" value="Unassembled WGS sequence"/>
</dbReference>
<dbReference type="Pfam" id="PF00989">
    <property type="entry name" value="PAS"/>
    <property type="match status" value="1"/>
</dbReference>
<feature type="domain" description="PAS" evidence="3">
    <location>
        <begin position="166"/>
        <end position="236"/>
    </location>
</feature>
<dbReference type="Pfam" id="PF01740">
    <property type="entry name" value="STAS"/>
    <property type="match status" value="1"/>
</dbReference>
<dbReference type="PROSITE" id="PS50112">
    <property type="entry name" value="PAS"/>
    <property type="match status" value="1"/>
</dbReference>
<keyword evidence="1" id="KW-0597">Phosphoprotein</keyword>
<dbReference type="InterPro" id="IPR035965">
    <property type="entry name" value="PAS-like_dom_sf"/>
</dbReference>
<dbReference type="PROSITE" id="PS50801">
    <property type="entry name" value="STAS"/>
    <property type="match status" value="1"/>
</dbReference>
<evidence type="ECO:0000259" key="3">
    <source>
        <dbReference type="PROSITE" id="PS50112"/>
    </source>
</evidence>
<dbReference type="Pfam" id="PF08447">
    <property type="entry name" value="PAS_3"/>
    <property type="match status" value="1"/>
</dbReference>
<name>A0A4U1IYF5_9BACT</name>
<dbReference type="OrthoDB" id="6231at2"/>
<dbReference type="Gene3D" id="3.30.750.24">
    <property type="entry name" value="STAS domain"/>
    <property type="match status" value="1"/>
</dbReference>
<dbReference type="EMBL" id="SSMQ01000054">
    <property type="protein sequence ID" value="TKC99702.1"/>
    <property type="molecule type" value="Genomic_DNA"/>
</dbReference>
<feature type="domain" description="PAC" evidence="4">
    <location>
        <begin position="240"/>
        <end position="292"/>
    </location>
</feature>
<keyword evidence="2" id="KW-0175">Coiled coil</keyword>
<feature type="coiled-coil region" evidence="2">
    <location>
        <begin position="6"/>
        <end position="40"/>
    </location>
</feature>
<feature type="domain" description="STAS" evidence="5">
    <location>
        <begin position="311"/>
        <end position="426"/>
    </location>
</feature>
<dbReference type="CDD" id="cd07041">
    <property type="entry name" value="STAS_RsbR_RsbS_like"/>
    <property type="match status" value="1"/>
</dbReference>
<dbReference type="InterPro" id="IPR000700">
    <property type="entry name" value="PAS-assoc_C"/>
</dbReference>
<dbReference type="RefSeq" id="WP_136933832.1">
    <property type="nucleotide sequence ID" value="NZ_SSMQ01000054.1"/>
</dbReference>
<dbReference type="SUPFAM" id="SSF52091">
    <property type="entry name" value="SpoIIaa-like"/>
    <property type="match status" value="1"/>
</dbReference>
<dbReference type="GO" id="GO:0006355">
    <property type="term" value="P:regulation of DNA-templated transcription"/>
    <property type="evidence" value="ECO:0007669"/>
    <property type="project" value="InterPro"/>
</dbReference>
<evidence type="ECO:0000313" key="7">
    <source>
        <dbReference type="Proteomes" id="UP000309215"/>
    </source>
</evidence>
<dbReference type="Gene3D" id="3.30.450.20">
    <property type="entry name" value="PAS domain"/>
    <property type="match status" value="2"/>
</dbReference>
<dbReference type="PANTHER" id="PTHR33745">
    <property type="entry name" value="RSBT ANTAGONIST PROTEIN RSBS-RELATED"/>
    <property type="match status" value="1"/>
</dbReference>
<dbReference type="CDD" id="cd00130">
    <property type="entry name" value="PAS"/>
    <property type="match status" value="2"/>
</dbReference>
<dbReference type="AlphaFoldDB" id="A0A4U1IYF5"/>
<feature type="domain" description="PAC" evidence="4">
    <location>
        <begin position="113"/>
        <end position="165"/>
    </location>
</feature>
<comment type="caution">
    <text evidence="6">The sequence shown here is derived from an EMBL/GenBank/DDBJ whole genome shotgun (WGS) entry which is preliminary data.</text>
</comment>
<dbReference type="InterPro" id="IPR013655">
    <property type="entry name" value="PAS_fold_3"/>
</dbReference>
<evidence type="ECO:0000256" key="1">
    <source>
        <dbReference type="ARBA" id="ARBA00022553"/>
    </source>
</evidence>
<accession>A0A4U1IYF5</accession>
<dbReference type="PANTHER" id="PTHR33745:SF3">
    <property type="entry name" value="RSBT CO-ANTAGONIST PROTEIN RSBRC"/>
    <property type="match status" value="1"/>
</dbReference>
<sequence length="430" mass="46985">MAHETTDSHADEMSALRERIASLEARVAELEQEQHELRMSAAQSHALVAAVAEISWSTNADGSTGLASPQWCALTGQTVEELQGIGWADALHPEDRAQAAMAWQNAVAARGVYDVEFRLRHQDGVYHQYWSIGVPHVLEDGSIRKWIGCCVDVTEQRQMERALRMSEERSRSITLRLPVAVFETDAEGRTRFVNDSWSAVTGVPARQALGDGWLRALHSDDVKETVEKWSELVRAGEQKQTIDFRICLPDGSLRWVSARAVPLRDAEGEIEGFIGTLTDISDRLQAEQLLRETMTQNEVIEAQRQRLADLSTPLIPITDRILTMPLVGALDPERAEQVLTTLLEGVSRTGAAVAILDITGVAVVDTQVASALLRAAQAARLLGAEVILSGIRAEVAQTLVGLGAEFGNIMTTSSLKVGIDRAMKAASRRG</sequence>
<dbReference type="InterPro" id="IPR002645">
    <property type="entry name" value="STAS_dom"/>
</dbReference>
<evidence type="ECO:0000259" key="5">
    <source>
        <dbReference type="PROSITE" id="PS50801"/>
    </source>
</evidence>
<dbReference type="NCBIfam" id="TIGR00229">
    <property type="entry name" value="sensory_box"/>
    <property type="match status" value="2"/>
</dbReference>
<dbReference type="SUPFAM" id="SSF55785">
    <property type="entry name" value="PYP-like sensor domain (PAS domain)"/>
    <property type="match status" value="2"/>
</dbReference>
<dbReference type="PROSITE" id="PS50113">
    <property type="entry name" value="PAC"/>
    <property type="match status" value="2"/>
</dbReference>
<evidence type="ECO:0000256" key="2">
    <source>
        <dbReference type="SAM" id="Coils"/>
    </source>
</evidence>
<proteinExistence type="predicted"/>
<organism evidence="6 7">
    <name type="scientific">Polyangium fumosum</name>
    <dbReference type="NCBI Taxonomy" id="889272"/>
    <lineage>
        <taxon>Bacteria</taxon>
        <taxon>Pseudomonadati</taxon>
        <taxon>Myxococcota</taxon>
        <taxon>Polyangia</taxon>
        <taxon>Polyangiales</taxon>
        <taxon>Polyangiaceae</taxon>
        <taxon>Polyangium</taxon>
    </lineage>
</organism>
<dbReference type="SMART" id="SM00091">
    <property type="entry name" value="PAS"/>
    <property type="match status" value="2"/>
</dbReference>
<dbReference type="InterPro" id="IPR036513">
    <property type="entry name" value="STAS_dom_sf"/>
</dbReference>
<gene>
    <name evidence="6" type="ORF">E8A74_37110</name>
</gene>
<dbReference type="InterPro" id="IPR013767">
    <property type="entry name" value="PAS_fold"/>
</dbReference>
<protein>
    <submittedName>
        <fullName evidence="6">PAS domain S-box protein</fullName>
    </submittedName>
</protein>
<evidence type="ECO:0000313" key="6">
    <source>
        <dbReference type="EMBL" id="TKC99702.1"/>
    </source>
</evidence>
<dbReference type="InterPro" id="IPR051932">
    <property type="entry name" value="Bact_StressResp_Reg"/>
</dbReference>
<dbReference type="InterPro" id="IPR000014">
    <property type="entry name" value="PAS"/>
</dbReference>
<keyword evidence="7" id="KW-1185">Reference proteome</keyword>
<evidence type="ECO:0000259" key="4">
    <source>
        <dbReference type="PROSITE" id="PS50113"/>
    </source>
</evidence>
<dbReference type="InterPro" id="IPR001610">
    <property type="entry name" value="PAC"/>
</dbReference>
<dbReference type="SMART" id="SM00086">
    <property type="entry name" value="PAC"/>
    <property type="match status" value="2"/>
</dbReference>